<dbReference type="VEuPathDB" id="TriTrypDB:Tc_MARK_10265"/>
<dbReference type="VEuPathDB" id="TriTrypDB:ECC02_003275"/>
<dbReference type="InterPro" id="IPR047141">
    <property type="entry name" value="Stealth"/>
</dbReference>
<dbReference type="InterPro" id="IPR021520">
    <property type="entry name" value="Stealth_CR2"/>
</dbReference>
<feature type="transmembrane region" description="Helical" evidence="3">
    <location>
        <begin position="29"/>
        <end position="49"/>
    </location>
</feature>
<organism evidence="7 8">
    <name type="scientific">Trypanosoma cruzi</name>
    <dbReference type="NCBI Taxonomy" id="5693"/>
    <lineage>
        <taxon>Eukaryota</taxon>
        <taxon>Discoba</taxon>
        <taxon>Euglenozoa</taxon>
        <taxon>Kinetoplastea</taxon>
        <taxon>Metakinetoplastina</taxon>
        <taxon>Trypanosomatida</taxon>
        <taxon>Trypanosomatidae</taxon>
        <taxon>Trypanosoma</taxon>
        <taxon>Schizotrypanum</taxon>
    </lineage>
</organism>
<dbReference type="EMBL" id="PRFC01000324">
    <property type="protein sequence ID" value="PWU92149.1"/>
    <property type="molecule type" value="Genomic_DNA"/>
</dbReference>
<evidence type="ECO:0000256" key="2">
    <source>
        <dbReference type="ARBA" id="ARBA00022679"/>
    </source>
</evidence>
<dbReference type="InterPro" id="IPR031357">
    <property type="entry name" value="Stealth_CR3"/>
</dbReference>
<dbReference type="GO" id="GO:0016772">
    <property type="term" value="F:transferase activity, transferring phosphorus-containing groups"/>
    <property type="evidence" value="ECO:0007669"/>
    <property type="project" value="InterPro"/>
</dbReference>
<evidence type="ECO:0000313" key="7">
    <source>
        <dbReference type="EMBL" id="PWU92149.1"/>
    </source>
</evidence>
<dbReference type="EMBL" id="JABDHM010000018">
    <property type="protein sequence ID" value="KAF5223543.1"/>
    <property type="molecule type" value="Genomic_DNA"/>
</dbReference>
<comment type="caution">
    <text evidence="7">The sequence shown here is derived from an EMBL/GenBank/DDBJ whole genome shotgun (WGS) entry which is preliminary data.</text>
</comment>
<protein>
    <submittedName>
        <fullName evidence="7">Uncharacterized protein</fullName>
    </submittedName>
</protein>
<reference evidence="7 8" key="1">
    <citation type="journal article" date="2018" name="Microb. Genom.">
        <title>Expanding an expanded genome: long-read sequencing of Trypanosoma cruzi.</title>
        <authorList>
            <person name="Berna L."/>
            <person name="Rodriguez M."/>
            <person name="Chiribao M.L."/>
            <person name="Parodi-Talice A."/>
            <person name="Pita S."/>
            <person name="Rijo G."/>
            <person name="Alvarez-Valin F."/>
            <person name="Robello C."/>
        </authorList>
    </citation>
    <scope>NUCLEOTIDE SEQUENCE [LARGE SCALE GENOMIC DNA]</scope>
    <source>
        <strain evidence="7 8">TCC</strain>
    </source>
</reference>
<evidence type="ECO:0000256" key="1">
    <source>
        <dbReference type="ARBA" id="ARBA00007583"/>
    </source>
</evidence>
<dbReference type="VEuPathDB" id="TriTrypDB:BCY84_16047"/>
<dbReference type="Pfam" id="PF11380">
    <property type="entry name" value="Stealth_CR2"/>
    <property type="match status" value="1"/>
</dbReference>
<name>A0A2V2V710_TRYCR</name>
<proteinExistence type="inferred from homology"/>
<accession>A0A2V2V710</accession>
<dbReference type="PANTHER" id="PTHR24045">
    <property type="match status" value="1"/>
</dbReference>
<dbReference type="Proteomes" id="UP000246078">
    <property type="component" value="Unassembled WGS sequence"/>
</dbReference>
<evidence type="ECO:0000259" key="4">
    <source>
        <dbReference type="Pfam" id="PF11380"/>
    </source>
</evidence>
<dbReference type="GO" id="GO:0005794">
    <property type="term" value="C:Golgi apparatus"/>
    <property type="evidence" value="ECO:0007669"/>
    <property type="project" value="TreeGrafter"/>
</dbReference>
<evidence type="ECO:0000256" key="3">
    <source>
        <dbReference type="SAM" id="Phobius"/>
    </source>
</evidence>
<keyword evidence="2" id="KW-0808">Transferase</keyword>
<dbReference type="VEuPathDB" id="TriTrypDB:C4B63_35g375"/>
<gene>
    <name evidence="7" type="ORF">C3747_324g20</name>
    <name evidence="6" type="ORF">ECC02_003275</name>
</gene>
<dbReference type="VEuPathDB" id="TriTrypDB:TcG_08522"/>
<keyword evidence="3" id="KW-1133">Transmembrane helix</keyword>
<dbReference type="VEuPathDB" id="TriTrypDB:TcBrA4_0006270"/>
<dbReference type="VEuPathDB" id="TriTrypDB:TCDM_10051"/>
<dbReference type="PANTHER" id="PTHR24045:SF0">
    <property type="entry name" value="N-ACETYLGLUCOSAMINE-1-PHOSPHOTRANSFERASE SUBUNITS ALPHA_BETA"/>
    <property type="match status" value="1"/>
</dbReference>
<dbReference type="VEuPathDB" id="TriTrypDB:TcYC6_0055060"/>
<comment type="similarity">
    <text evidence="1">Belongs to the stealth family.</text>
</comment>
<feature type="domain" description="Stealth protein CR3 conserved region 3" evidence="5">
    <location>
        <begin position="402"/>
        <end position="451"/>
    </location>
</feature>
<dbReference type="VEuPathDB" id="TriTrypDB:TCSYLVIO_007561"/>
<feature type="domain" description="Stealth protein CR2 conserved region 2" evidence="4">
    <location>
        <begin position="181"/>
        <end position="304"/>
    </location>
</feature>
<keyword evidence="3" id="KW-0812">Transmembrane</keyword>
<dbReference type="OrthoDB" id="263283at2759"/>
<dbReference type="OMA" id="KHYYATH"/>
<sequence length="799" mass="91098">MRDLRHPNRRDWRMLKHRLRMRCGGHQKAITVFVLLLIELLGFFTYYGYVQNLRYGKTGPLFDGDGEQIVFLGETEPRDAAALGGLTTSVQKYTVDELMAKYDSMDFIYTFVNGSEINHAFRRLMCIRCRDEIKDAEAAFYDRRETPNKPCVGMDILPSAKTVRELLLAFGSEASRKLSARDRERDELHYSIRSVEQHMRWHRGRLLIVSPGHNPYWVDEAKNFMASALTSNRGEGMRGRHARITTVHQDVLMPYALRLTVDSHTIEMQLFRVLNITPIHLFLNDDYFINRDVDISDLLNENGGTYVRTERGLLQKGIRAESGGAWTAGVRHTNLFNTMELDIHEEDYLPENLIKHWESAGYDIRHKIPVASGDNFIYTAHTSQPEKLPPRATPRRPRFFATHAPFVYCTRMFEFLNTRYELEIAANTMNNRGRSATDLFTPFVYNAFIMARPWQSSPHFLPYLAALHLSRKEKDSAEPTPPPPPLHVVLENDDACAPATLLRRPASETIYGKFVDNFEDNKRLIQRLQQSNPLFFNINDGFGGENSSMQLKEFLSGLFPKPVYVERSATGPASQEPYNKAFEGLMKLPLVIFASYKEAFCPLLRSLRVAMPQFTGPVILVRNDDKAKGKENDLAEVRRRLNHRVMNAMPVVMCTFGKNVIEVTVLPGSEIAEDVEEALQAALISFIPPVRLPADYIGGSDAQVTALVIDARTRHPLDSIVALIHALEVPGQSLALEDFEIKTFTETKSSFLLLSREDAKRKAVHWVHGASEKDLLLTFPLPYALYEDLDAPVKWSFEE</sequence>
<reference evidence="6" key="3">
    <citation type="submission" date="2020-04" db="EMBL/GenBank/DDBJ databases">
        <authorList>
            <person name="Diaz Viraque F."/>
        </authorList>
    </citation>
    <scope>NUCLEOTIDE SEQUENCE</scope>
    <source>
        <strain evidence="6">Berenice</strain>
    </source>
</reference>
<evidence type="ECO:0000313" key="8">
    <source>
        <dbReference type="Proteomes" id="UP000246078"/>
    </source>
</evidence>
<dbReference type="VEuPathDB" id="TriTrypDB:TcCL_ESM00350"/>
<evidence type="ECO:0000313" key="6">
    <source>
        <dbReference type="EMBL" id="KAF5223543.1"/>
    </source>
</evidence>
<reference evidence="6 9" key="2">
    <citation type="journal article" date="2019" name="Genome Biol. Evol.">
        <title>Nanopore Sequencing Significantly Improves Genome Assembly of the Protozoan Parasite Trypanosoma cruzi.</title>
        <authorList>
            <person name="Diaz-Viraque F."/>
            <person name="Pita S."/>
            <person name="Greif G."/>
            <person name="de Souza R.C.M."/>
            <person name="Iraola G."/>
            <person name="Robello C."/>
        </authorList>
    </citation>
    <scope>NUCLEOTIDE SEQUENCE [LARGE SCALE GENOMIC DNA]</scope>
    <source>
        <strain evidence="6 9">Berenice</strain>
    </source>
</reference>
<dbReference type="VEuPathDB" id="TriTrypDB:C3747_324g20"/>
<dbReference type="Proteomes" id="UP000583944">
    <property type="component" value="Unassembled WGS sequence"/>
</dbReference>
<keyword evidence="3" id="KW-0472">Membrane</keyword>
<dbReference type="VEuPathDB" id="TriTrypDB:TcCLB.507275.20"/>
<evidence type="ECO:0000259" key="5">
    <source>
        <dbReference type="Pfam" id="PF17102"/>
    </source>
</evidence>
<dbReference type="Pfam" id="PF17102">
    <property type="entry name" value="Stealth_CR3"/>
    <property type="match status" value="1"/>
</dbReference>
<dbReference type="AlphaFoldDB" id="A0A2V2V710"/>
<evidence type="ECO:0000313" key="9">
    <source>
        <dbReference type="Proteomes" id="UP000583944"/>
    </source>
</evidence>